<dbReference type="InterPro" id="IPR013783">
    <property type="entry name" value="Ig-like_fold"/>
</dbReference>
<dbReference type="Gene3D" id="2.60.120.260">
    <property type="entry name" value="Galactose-binding domain-like"/>
    <property type="match status" value="2"/>
</dbReference>
<dbReference type="InterPro" id="IPR016007">
    <property type="entry name" value="Alpha_rhamnosid"/>
</dbReference>
<sequence length="923" mass="105609">MKMYRYMGLITVFLFTVCQIYAREKEPAKCPVYPTDLKCEYLKNPIGLDVFTPRLSWKLTTRNIEARGQKQHSFQIIVATSEAVLQQGKADLWDSGTVKSDESVNIIYNGKKLNEGQQCFWTVRVCDEHNHWSAWSEPSFWTMGITQNSWKGKWIGANGLDLDKQNEGSISMRRADPWIRKNLELAEKPEKAVIYVASVGYHELYVNGKKIGDKVLMPSVSDHKRRARYITYDIAKELEKGDNVIALWLGTSWSIFPAYQTDDKPNAPLTLVQAEITFQDNRPMQIVSDESWKTHPSPNTLLGYWEAHHFAGEEYDSSKEIDGWNKPGYDDSDWKPASVFSPNLLVSADKTEPNRLIKEIRPVAIEEIEAGIYRIDMGVNFVGWLEMTVTGSPGDMVTFHFSEREKESSSYGLHSIYKVGESGIGVFCNKFNYMSGRWIKVSGIKHKPRLEDIKGFLIRPDFERIGQFKCDQPLMNDIYDATLWSFENLSLGNYVVDCPHRERRGYGGDALATTRPAMGNYSLGAFYTKWMEDWRDVQQADGNVPYTAPTHVGGGGPSWSGYCITLPWNMYRQYGDKRVLEESFPTIERWLAFVETKSAGNMLVRWGGKWSFLGDWLWPQAWDERSRMETQGKALGDTDETLFFNNCHWVYSLDLAANIAEIIGNGVKARTYRTRADEVRKTLHQKFFNVSDNSYVNGYPAYLAMALNTNIPPVELKDKVWKRLEHEIMVTREGHFWGGITAGSFLFFTLMDNEKNDWLYTMIGKEDFPGWGNMLKHNLGTFFEDWECRGSAIHSSYLYVGSWFIENLGGIKQPRAGFKQFTIDPWINQTHAPQEVAASYNSLYGDVVSNWHKKDGKLQMEVTIPPNTTALLYLRGVDANSVKENNQPLKGTKGIAIDVQKNEYTSLRLMAGRYKFSARMAGE</sequence>
<dbReference type="Gene3D" id="1.50.10.10">
    <property type="match status" value="1"/>
</dbReference>
<dbReference type="PANTHER" id="PTHR33307">
    <property type="entry name" value="ALPHA-RHAMNOSIDASE (EUROFUNG)"/>
    <property type="match status" value="1"/>
</dbReference>
<dbReference type="GO" id="GO:0016787">
    <property type="term" value="F:hydrolase activity"/>
    <property type="evidence" value="ECO:0007669"/>
    <property type="project" value="UniProtKB-KW"/>
</dbReference>
<evidence type="ECO:0000259" key="6">
    <source>
        <dbReference type="Pfam" id="PF17389"/>
    </source>
</evidence>
<dbReference type="InterPro" id="IPR035398">
    <property type="entry name" value="Bac_rhamnosid_C"/>
</dbReference>
<dbReference type="Pfam" id="PF05592">
    <property type="entry name" value="Bac_rhamnosid"/>
    <property type="match status" value="1"/>
</dbReference>
<dbReference type="Proteomes" id="UP001596023">
    <property type="component" value="Unassembled WGS sequence"/>
</dbReference>
<dbReference type="PIRSF" id="PIRSF010631">
    <property type="entry name" value="A-rhamnsds"/>
    <property type="match status" value="1"/>
</dbReference>
<keyword evidence="3 8" id="KW-0378">Hydrolase</keyword>
<feature type="domain" description="Alpha-L-rhamnosidase concanavalin-like" evidence="4">
    <location>
        <begin position="371"/>
        <end position="458"/>
    </location>
</feature>
<evidence type="ECO:0000313" key="8">
    <source>
        <dbReference type="EMBL" id="MFC4675765.1"/>
    </source>
</evidence>
<feature type="domain" description="Alpha-L-rhamnosidase six-hairpin glycosidase" evidence="6">
    <location>
        <begin position="464"/>
        <end position="807"/>
    </location>
</feature>
<comment type="caution">
    <text evidence="8">The sequence shown here is derived from an EMBL/GenBank/DDBJ whole genome shotgun (WGS) entry which is preliminary data.</text>
</comment>
<evidence type="ECO:0000256" key="3">
    <source>
        <dbReference type="ARBA" id="ARBA00022801"/>
    </source>
</evidence>
<dbReference type="Pfam" id="PF17389">
    <property type="entry name" value="Bac_rhamnosid6H"/>
    <property type="match status" value="1"/>
</dbReference>
<organism evidence="8 9">
    <name type="scientific">Dysgonomonas termitidis</name>
    <dbReference type="NCBI Taxonomy" id="1516126"/>
    <lineage>
        <taxon>Bacteria</taxon>
        <taxon>Pseudomonadati</taxon>
        <taxon>Bacteroidota</taxon>
        <taxon>Bacteroidia</taxon>
        <taxon>Bacteroidales</taxon>
        <taxon>Dysgonomonadaceae</taxon>
        <taxon>Dysgonomonas</taxon>
    </lineage>
</organism>
<dbReference type="Gene3D" id="2.60.40.10">
    <property type="entry name" value="Immunoglobulins"/>
    <property type="match status" value="1"/>
</dbReference>
<dbReference type="EMBL" id="JBHSGN010000117">
    <property type="protein sequence ID" value="MFC4675765.1"/>
    <property type="molecule type" value="Genomic_DNA"/>
</dbReference>
<feature type="domain" description="Alpha-L-rhamnosidase C-terminal" evidence="7">
    <location>
        <begin position="810"/>
        <end position="885"/>
    </location>
</feature>
<evidence type="ECO:0000259" key="5">
    <source>
        <dbReference type="Pfam" id="PF08531"/>
    </source>
</evidence>
<dbReference type="Pfam" id="PF08531">
    <property type="entry name" value="Bac_rhamnosid_N"/>
    <property type="match status" value="1"/>
</dbReference>
<evidence type="ECO:0000256" key="1">
    <source>
        <dbReference type="ARBA" id="ARBA00001445"/>
    </source>
</evidence>
<gene>
    <name evidence="8" type="ORF">ACFO6W_18930</name>
</gene>
<dbReference type="InterPro" id="IPR012341">
    <property type="entry name" value="6hp_glycosidase-like_sf"/>
</dbReference>
<evidence type="ECO:0000259" key="7">
    <source>
        <dbReference type="Pfam" id="PF17390"/>
    </source>
</evidence>
<evidence type="ECO:0000313" key="9">
    <source>
        <dbReference type="Proteomes" id="UP001596023"/>
    </source>
</evidence>
<dbReference type="InterPro" id="IPR013737">
    <property type="entry name" value="Bac_rhamnosid_N"/>
</dbReference>
<name>A0ABV9L040_9BACT</name>
<feature type="domain" description="Bacterial alpha-L-rhamnosidase N-terminal" evidence="5">
    <location>
        <begin position="188"/>
        <end position="356"/>
    </location>
</feature>
<dbReference type="PANTHER" id="PTHR33307:SF6">
    <property type="entry name" value="ALPHA-RHAMNOSIDASE (EUROFUNG)-RELATED"/>
    <property type="match status" value="1"/>
</dbReference>
<keyword evidence="9" id="KW-1185">Reference proteome</keyword>
<comment type="catalytic activity">
    <reaction evidence="1">
        <text>Hydrolysis of terminal non-reducing alpha-L-rhamnose residues in alpha-L-rhamnosides.</text>
        <dbReference type="EC" id="3.2.1.40"/>
    </reaction>
</comment>
<dbReference type="InterPro" id="IPR008902">
    <property type="entry name" value="Rhamnosid_concanavalin"/>
</dbReference>
<dbReference type="RefSeq" id="WP_379999301.1">
    <property type="nucleotide sequence ID" value="NZ_JBHSGN010000117.1"/>
</dbReference>
<accession>A0ABV9L040</accession>
<dbReference type="Gene3D" id="2.60.420.10">
    <property type="entry name" value="Maltose phosphorylase, domain 3"/>
    <property type="match status" value="1"/>
</dbReference>
<reference evidence="9" key="1">
    <citation type="journal article" date="2019" name="Int. J. Syst. Evol. Microbiol.">
        <title>The Global Catalogue of Microorganisms (GCM) 10K type strain sequencing project: providing services to taxonomists for standard genome sequencing and annotation.</title>
        <authorList>
            <consortium name="The Broad Institute Genomics Platform"/>
            <consortium name="The Broad Institute Genome Sequencing Center for Infectious Disease"/>
            <person name="Wu L."/>
            <person name="Ma J."/>
        </authorList>
    </citation>
    <scope>NUCLEOTIDE SEQUENCE [LARGE SCALE GENOMIC DNA]</scope>
    <source>
        <strain evidence="9">CCUG 66188</strain>
    </source>
</reference>
<dbReference type="Pfam" id="PF25788">
    <property type="entry name" value="Ig_Rha78A_N"/>
    <property type="match status" value="1"/>
</dbReference>
<dbReference type="InterPro" id="IPR035396">
    <property type="entry name" value="Bac_rhamnosid6H"/>
</dbReference>
<evidence type="ECO:0000256" key="2">
    <source>
        <dbReference type="ARBA" id="ARBA00012652"/>
    </source>
</evidence>
<protein>
    <recommendedName>
        <fullName evidence="2">alpha-L-rhamnosidase</fullName>
        <ecNumber evidence="2">3.2.1.40</ecNumber>
    </recommendedName>
</protein>
<evidence type="ECO:0000259" key="4">
    <source>
        <dbReference type="Pfam" id="PF05592"/>
    </source>
</evidence>
<dbReference type="EC" id="3.2.1.40" evidence="2"/>
<proteinExistence type="predicted"/>
<dbReference type="InterPro" id="IPR008928">
    <property type="entry name" value="6-hairpin_glycosidase_sf"/>
</dbReference>
<dbReference type="Pfam" id="PF17390">
    <property type="entry name" value="Bac_rhamnosid_C"/>
    <property type="match status" value="1"/>
</dbReference>
<dbReference type="SUPFAM" id="SSF48208">
    <property type="entry name" value="Six-hairpin glycosidases"/>
    <property type="match status" value="1"/>
</dbReference>